<evidence type="ECO:0000313" key="2">
    <source>
        <dbReference type="EMBL" id="MFC3852184.1"/>
    </source>
</evidence>
<dbReference type="EMBL" id="JBHRYR010000002">
    <property type="protein sequence ID" value="MFC3852184.1"/>
    <property type="molecule type" value="Genomic_DNA"/>
</dbReference>
<dbReference type="InterPro" id="IPR021255">
    <property type="entry name" value="DUF2807"/>
</dbReference>
<sequence>MIFPLWRLHVLFLSTLLVFAYQSALADTLRQEYPIADVRSVSVGNAAHLTLRQGDRETLYVEATENGLARVEVTQRGDELTLGVSSGKRFFWSWFNRNADRVHFVLEVRDLEHLHVSGAVEAWVEAIDTDTFRLQVSGASEVNVGLLQAETARVQASGASQVTIDRLHTQSLDADASGASQITLANGEPMALLIAQASGASQIEAHNLPTTEANVAVSGASKAQVHALEQLNVEASGASRVDYLGNPRIQQRTSGASNVRAVR</sequence>
<comment type="caution">
    <text evidence="2">The sequence shown here is derived from an EMBL/GenBank/DDBJ whole genome shotgun (WGS) entry which is preliminary data.</text>
</comment>
<proteinExistence type="predicted"/>
<dbReference type="Pfam" id="PF10988">
    <property type="entry name" value="DUF2807"/>
    <property type="match status" value="1"/>
</dbReference>
<feature type="domain" description="Putative auto-transporter adhesin head GIN" evidence="1">
    <location>
        <begin position="40"/>
        <end position="247"/>
    </location>
</feature>
<dbReference type="Proteomes" id="UP001595617">
    <property type="component" value="Unassembled WGS sequence"/>
</dbReference>
<reference evidence="3" key="1">
    <citation type="journal article" date="2019" name="Int. J. Syst. Evol. Microbiol.">
        <title>The Global Catalogue of Microorganisms (GCM) 10K type strain sequencing project: providing services to taxonomists for standard genome sequencing and annotation.</title>
        <authorList>
            <consortium name="The Broad Institute Genomics Platform"/>
            <consortium name="The Broad Institute Genome Sequencing Center for Infectious Disease"/>
            <person name="Wu L."/>
            <person name="Ma J."/>
        </authorList>
    </citation>
    <scope>NUCLEOTIDE SEQUENCE [LARGE SCALE GENOMIC DNA]</scope>
    <source>
        <strain evidence="3">IBRC 10765</strain>
    </source>
</reference>
<gene>
    <name evidence="2" type="ORF">ACFOOG_04985</name>
</gene>
<evidence type="ECO:0000313" key="3">
    <source>
        <dbReference type="Proteomes" id="UP001595617"/>
    </source>
</evidence>
<dbReference type="PANTHER" id="PTHR39200">
    <property type="entry name" value="HYPOTHETICAL EXPORTED PROTEIN"/>
    <property type="match status" value="1"/>
</dbReference>
<dbReference type="RefSeq" id="WP_380694045.1">
    <property type="nucleotide sequence ID" value="NZ_JBHRYR010000002.1"/>
</dbReference>
<dbReference type="PANTHER" id="PTHR39200:SF1">
    <property type="entry name" value="AUTO-TRANSPORTER ADHESIN HEAD GIN DOMAIN-CONTAINING PROTEIN-RELATED"/>
    <property type="match status" value="1"/>
</dbReference>
<dbReference type="Gene3D" id="2.160.20.120">
    <property type="match status" value="1"/>
</dbReference>
<organism evidence="2 3">
    <name type="scientific">Saccharospirillum mangrovi</name>
    <dbReference type="NCBI Taxonomy" id="2161747"/>
    <lineage>
        <taxon>Bacteria</taxon>
        <taxon>Pseudomonadati</taxon>
        <taxon>Pseudomonadota</taxon>
        <taxon>Gammaproteobacteria</taxon>
        <taxon>Oceanospirillales</taxon>
        <taxon>Saccharospirillaceae</taxon>
        <taxon>Saccharospirillum</taxon>
    </lineage>
</organism>
<name>A0ABV7ZW83_9GAMM</name>
<evidence type="ECO:0000259" key="1">
    <source>
        <dbReference type="Pfam" id="PF10988"/>
    </source>
</evidence>
<accession>A0ABV7ZW83</accession>
<keyword evidence="3" id="KW-1185">Reference proteome</keyword>
<protein>
    <submittedName>
        <fullName evidence="2">GIN domain-containing protein</fullName>
    </submittedName>
</protein>